<dbReference type="EMBL" id="JANAVB010024536">
    <property type="protein sequence ID" value="KAJ6822215.1"/>
    <property type="molecule type" value="Genomic_DNA"/>
</dbReference>
<reference evidence="2" key="1">
    <citation type="journal article" date="2023" name="GigaByte">
        <title>Genome assembly of the bearded iris, Iris pallida Lam.</title>
        <authorList>
            <person name="Bruccoleri R.E."/>
            <person name="Oakeley E.J."/>
            <person name="Faust A.M.E."/>
            <person name="Altorfer M."/>
            <person name="Dessus-Babus S."/>
            <person name="Burckhardt D."/>
            <person name="Oertli M."/>
            <person name="Naumann U."/>
            <person name="Petersen F."/>
            <person name="Wong J."/>
        </authorList>
    </citation>
    <scope>NUCLEOTIDE SEQUENCE</scope>
    <source>
        <strain evidence="2">GSM-AAB239-AS_SAM_17_03QT</strain>
    </source>
</reference>
<dbReference type="PANTHER" id="PTHR31317:SF4">
    <property type="entry name" value="OS08G0163500 PROTEIN"/>
    <property type="match status" value="1"/>
</dbReference>
<proteinExistence type="predicted"/>
<reference evidence="2" key="2">
    <citation type="submission" date="2023-04" db="EMBL/GenBank/DDBJ databases">
        <authorList>
            <person name="Bruccoleri R.E."/>
            <person name="Oakeley E.J."/>
            <person name="Faust A.-M."/>
            <person name="Dessus-Babus S."/>
            <person name="Altorfer M."/>
            <person name="Burckhardt D."/>
            <person name="Oertli M."/>
            <person name="Naumann U."/>
            <person name="Petersen F."/>
            <person name="Wong J."/>
        </authorList>
    </citation>
    <scope>NUCLEOTIDE SEQUENCE</scope>
    <source>
        <strain evidence="2">GSM-AAB239-AS_SAM_17_03QT</strain>
        <tissue evidence="2">Leaf</tissue>
    </source>
</reference>
<evidence type="ECO:0000313" key="2">
    <source>
        <dbReference type="EMBL" id="KAJ6822215.1"/>
    </source>
</evidence>
<dbReference type="Proteomes" id="UP001140949">
    <property type="component" value="Unassembled WGS sequence"/>
</dbReference>
<organism evidence="2 4">
    <name type="scientific">Iris pallida</name>
    <name type="common">Sweet iris</name>
    <dbReference type="NCBI Taxonomy" id="29817"/>
    <lineage>
        <taxon>Eukaryota</taxon>
        <taxon>Viridiplantae</taxon>
        <taxon>Streptophyta</taxon>
        <taxon>Embryophyta</taxon>
        <taxon>Tracheophyta</taxon>
        <taxon>Spermatophyta</taxon>
        <taxon>Magnoliopsida</taxon>
        <taxon>Liliopsida</taxon>
        <taxon>Asparagales</taxon>
        <taxon>Iridaceae</taxon>
        <taxon>Iridoideae</taxon>
        <taxon>Irideae</taxon>
        <taxon>Iris</taxon>
    </lineage>
</organism>
<protein>
    <submittedName>
        <fullName evidence="2">Uncharacterized protein</fullName>
    </submittedName>
</protein>
<dbReference type="EMBL" id="JANAVB010005600">
    <property type="protein sequence ID" value="KAJ6845928.1"/>
    <property type="molecule type" value="Genomic_DNA"/>
</dbReference>
<feature type="region of interest" description="Disordered" evidence="1">
    <location>
        <begin position="210"/>
        <end position="229"/>
    </location>
</feature>
<name>A0AAX6G1K4_IRIPA</name>
<dbReference type="AlphaFoldDB" id="A0AAX6G1K4"/>
<accession>A0AAX6G1K4</accession>
<dbReference type="InterPro" id="IPR010410">
    <property type="entry name" value="DUF1005"/>
</dbReference>
<evidence type="ECO:0000313" key="4">
    <source>
        <dbReference type="Proteomes" id="UP001140949"/>
    </source>
</evidence>
<evidence type="ECO:0000256" key="1">
    <source>
        <dbReference type="SAM" id="MobiDB-lite"/>
    </source>
</evidence>
<keyword evidence="4" id="KW-1185">Reference proteome</keyword>
<comment type="caution">
    <text evidence="2">The sequence shown here is derived from an EMBL/GenBank/DDBJ whole genome shotgun (WGS) entry which is preliminary data.</text>
</comment>
<dbReference type="PANTHER" id="PTHR31317">
    <property type="entry name" value="OS08G0163500 PROTEIN"/>
    <property type="match status" value="1"/>
</dbReference>
<gene>
    <name evidence="3" type="ORF">M6B38_279940</name>
    <name evidence="2" type="ORF">M6B38_390545</name>
</gene>
<sequence>MMDPQAFVRLSIGSLGLRIPVEASKLVQSVNRASSSPCCCEIRLQGFPVQRAPIPLISSAEANPDPHSKTTVFYLEKSNVKALIAKRCFQTPQVFLEIVVYLGRQKQSLCSISSKKQQLGTFRMEVGPEWEEGKPALIHNGWIRIGKHKQGAGRQGPELHLRVKLDPDPRYVFQFEDETTLGPQIVQIQGSIKQPIFSCKFSRDRRAAQDQVGNYWPSSNSSDKDHERRERKGWKVVIHDLSGSAAAAAFMATPFVPSSGCDWVSRSNPGSWLIVRPDPVATSESWHPWGRLEAWRETGPRDSVCLRLYLLPEYQDTGVLVSEIMLNADKGGEFFIDMDRQTPVGTPVVSPKGSSSSEYGVTAAASIGGGQAAMVAGFVMNCRVQGEGKISKPVVQLAMRHVTCVEDAAIFMALAAAVDLSIEACRPFRRKTKKGNRHSLVS</sequence>
<evidence type="ECO:0000313" key="3">
    <source>
        <dbReference type="EMBL" id="KAJ6845928.1"/>
    </source>
</evidence>
<dbReference type="Pfam" id="PF06219">
    <property type="entry name" value="DUF1005"/>
    <property type="match status" value="1"/>
</dbReference>